<reference evidence="1 2" key="1">
    <citation type="journal article" date="2016" name="Nat. Commun.">
        <title>Thousands of microbial genomes shed light on interconnected biogeochemical processes in an aquifer system.</title>
        <authorList>
            <person name="Anantharaman K."/>
            <person name="Brown C.T."/>
            <person name="Hug L.A."/>
            <person name="Sharon I."/>
            <person name="Castelle C.J."/>
            <person name="Probst A.J."/>
            <person name="Thomas B.C."/>
            <person name="Singh A."/>
            <person name="Wilkins M.J."/>
            <person name="Karaoz U."/>
            <person name="Brodie E.L."/>
            <person name="Williams K.H."/>
            <person name="Hubbard S.S."/>
            <person name="Banfield J.F."/>
        </authorList>
    </citation>
    <scope>NUCLEOTIDE SEQUENCE [LARGE SCALE GENOMIC DNA]</scope>
</reference>
<dbReference type="EMBL" id="MEUI01000021">
    <property type="protein sequence ID" value="OGC34157.1"/>
    <property type="molecule type" value="Genomic_DNA"/>
</dbReference>
<dbReference type="AlphaFoldDB" id="A0A1F4TNG5"/>
<accession>A0A1F4TNG5</accession>
<comment type="caution">
    <text evidence="1">The sequence shown here is derived from an EMBL/GenBank/DDBJ whole genome shotgun (WGS) entry which is preliminary data.</text>
</comment>
<name>A0A1F4TNG5_UNCSA</name>
<organism evidence="1 2">
    <name type="scientific">candidate division WOR-1 bacterium RIFOXYC2_FULL_41_25</name>
    <dbReference type="NCBI Taxonomy" id="1802586"/>
    <lineage>
        <taxon>Bacteria</taxon>
        <taxon>Bacillati</taxon>
        <taxon>Saganbacteria</taxon>
    </lineage>
</organism>
<gene>
    <name evidence="1" type="ORF">A2462_08005</name>
</gene>
<evidence type="ECO:0000313" key="2">
    <source>
        <dbReference type="Proteomes" id="UP000177309"/>
    </source>
</evidence>
<proteinExistence type="predicted"/>
<protein>
    <submittedName>
        <fullName evidence="1">Uncharacterized protein</fullName>
    </submittedName>
</protein>
<evidence type="ECO:0000313" key="1">
    <source>
        <dbReference type="EMBL" id="OGC34157.1"/>
    </source>
</evidence>
<dbReference type="Proteomes" id="UP000177309">
    <property type="component" value="Unassembled WGS sequence"/>
</dbReference>
<sequence>MNIQHQQLAAGKWQKFTLCEQMANIGSEVERAIKWRNKGNVAYGQLAFERILELLDLSIGLQTTYPRLKELSRLREVLVDYFVFDNSYASSDSSWQKYFYAFNYAARVN</sequence>